<evidence type="ECO:0000256" key="1">
    <source>
        <dbReference type="SAM" id="Coils"/>
    </source>
</evidence>
<dbReference type="AlphaFoldDB" id="A0A9Q1EXH0"/>
<reference evidence="2" key="1">
    <citation type="journal article" date="2023" name="Science">
        <title>Genome structures resolve the early diversification of teleost fishes.</title>
        <authorList>
            <person name="Parey E."/>
            <person name="Louis A."/>
            <person name="Montfort J."/>
            <person name="Bouchez O."/>
            <person name="Roques C."/>
            <person name="Iampietro C."/>
            <person name="Lluch J."/>
            <person name="Castinel A."/>
            <person name="Donnadieu C."/>
            <person name="Desvignes T."/>
            <person name="Floi Bucao C."/>
            <person name="Jouanno E."/>
            <person name="Wen M."/>
            <person name="Mejri S."/>
            <person name="Dirks R."/>
            <person name="Jansen H."/>
            <person name="Henkel C."/>
            <person name="Chen W.J."/>
            <person name="Zahm M."/>
            <person name="Cabau C."/>
            <person name="Klopp C."/>
            <person name="Thompson A.W."/>
            <person name="Robinson-Rechavi M."/>
            <person name="Braasch I."/>
            <person name="Lecointre G."/>
            <person name="Bobe J."/>
            <person name="Postlethwait J.H."/>
            <person name="Berthelot C."/>
            <person name="Roest Crollius H."/>
            <person name="Guiguen Y."/>
        </authorList>
    </citation>
    <scope>NUCLEOTIDE SEQUENCE</scope>
    <source>
        <strain evidence="2">WJC10195</strain>
    </source>
</reference>
<dbReference type="OrthoDB" id="8954191at2759"/>
<accession>A0A9Q1EXH0</accession>
<name>A0A9Q1EXH0_SYNKA</name>
<sequence length="467" mass="52569">MLLLLLLTTPGLGLQTLKIIQAGPKAGILLRDDPGFLVADAQTITYQIYASLDPLQVIQSLFSSSMSIANTVSYNTLKKSLDSLQRDLEHIREQIQQQQSALEDMRTTLEDTVLLVNLHSRLINSTITQVRIAYNMGAAVPLFVDVENMQVAFMVSLPFIRPENIYQLKAIINVGAWNGSYLTTVITPPVVANQEKFTQYLVPNLKLCKKAKDLHWLCPSKPFVKDASEVLCGLSEGTTLEKCRVTVTRGPTNETRVAIANGQWLINTLLSELTVSYTQHYSITKLPIEPGVSLITVPENSVIHVGDTALYHLDHGTYQAEVETIDVFRGGELEITEELEELLAKKDMHTLQAKLLDTVIHRLKHRFKSVETHDVLQAASKLVDPREWPSEGDELPVYGKDYLKTVTDHFAEMLDRSACDRKAARYLEWPEAKHLVKALPQSQQAKAWRDSLWILSVEKPSRTCSWW</sequence>
<organism evidence="2 3">
    <name type="scientific">Synaphobranchus kaupii</name>
    <name type="common">Kaup's arrowtooth eel</name>
    <dbReference type="NCBI Taxonomy" id="118154"/>
    <lineage>
        <taxon>Eukaryota</taxon>
        <taxon>Metazoa</taxon>
        <taxon>Chordata</taxon>
        <taxon>Craniata</taxon>
        <taxon>Vertebrata</taxon>
        <taxon>Euteleostomi</taxon>
        <taxon>Actinopterygii</taxon>
        <taxon>Neopterygii</taxon>
        <taxon>Teleostei</taxon>
        <taxon>Anguilliformes</taxon>
        <taxon>Synaphobranchidae</taxon>
        <taxon>Synaphobranchus</taxon>
    </lineage>
</organism>
<keyword evidence="1" id="KW-0175">Coiled coil</keyword>
<keyword evidence="3" id="KW-1185">Reference proteome</keyword>
<evidence type="ECO:0000313" key="2">
    <source>
        <dbReference type="EMBL" id="KAJ8346828.1"/>
    </source>
</evidence>
<evidence type="ECO:0000313" key="3">
    <source>
        <dbReference type="Proteomes" id="UP001152622"/>
    </source>
</evidence>
<gene>
    <name evidence="2" type="ORF">SKAU_G00282290</name>
</gene>
<dbReference type="Proteomes" id="UP001152622">
    <property type="component" value="Chromosome 11"/>
</dbReference>
<feature type="coiled-coil region" evidence="1">
    <location>
        <begin position="74"/>
        <end position="112"/>
    </location>
</feature>
<dbReference type="EMBL" id="JAINUF010000011">
    <property type="protein sequence ID" value="KAJ8346828.1"/>
    <property type="molecule type" value="Genomic_DNA"/>
</dbReference>
<protein>
    <submittedName>
        <fullName evidence="2">Uncharacterized protein</fullName>
    </submittedName>
</protein>
<comment type="caution">
    <text evidence="2">The sequence shown here is derived from an EMBL/GenBank/DDBJ whole genome shotgun (WGS) entry which is preliminary data.</text>
</comment>
<proteinExistence type="predicted"/>